<evidence type="ECO:0000256" key="1">
    <source>
        <dbReference type="SAM" id="MobiDB-lite"/>
    </source>
</evidence>
<comment type="caution">
    <text evidence="2">The sequence shown here is derived from an EMBL/GenBank/DDBJ whole genome shotgun (WGS) entry which is preliminary data.</text>
</comment>
<sequence length="199" mass="21673">MLMASATTHTLTISPSSNRLVSTTGPAPAKSNTYDAAGNLLNDGTIQYGYSPRGRLIKVTNGSTVMQSRYKGLGQRVEKSNGDVFVYDEEGPLIGEYSKSTGRMQREIVYLGNEPVALLTQTVTGTAPSQVFTPNVFYIYNDHLGTPRVITQATDNAIRWRWDDADPFGLQPPNENPSGCADVQPSHAGGQLHQARKRK</sequence>
<dbReference type="OrthoDB" id="8552614at2"/>
<organism evidence="2 3">
    <name type="scientific">Pseudoduganella dura</name>
    <dbReference type="NCBI Taxonomy" id="321982"/>
    <lineage>
        <taxon>Bacteria</taxon>
        <taxon>Pseudomonadati</taxon>
        <taxon>Pseudomonadota</taxon>
        <taxon>Betaproteobacteria</taxon>
        <taxon>Burkholderiales</taxon>
        <taxon>Oxalobacteraceae</taxon>
        <taxon>Telluria group</taxon>
        <taxon>Pseudoduganella</taxon>
    </lineage>
</organism>
<dbReference type="EMBL" id="WNWM01000002">
    <property type="protein sequence ID" value="MUI12638.1"/>
    <property type="molecule type" value="Genomic_DNA"/>
</dbReference>
<dbReference type="PANTHER" id="PTHR32305:SF15">
    <property type="entry name" value="PROTEIN RHSA-RELATED"/>
    <property type="match status" value="1"/>
</dbReference>
<feature type="region of interest" description="Disordered" evidence="1">
    <location>
        <begin position="165"/>
        <end position="199"/>
    </location>
</feature>
<evidence type="ECO:0000313" key="3">
    <source>
        <dbReference type="Proteomes" id="UP000431684"/>
    </source>
</evidence>
<name>A0A6I3XJ49_9BURK</name>
<evidence type="ECO:0000313" key="2">
    <source>
        <dbReference type="EMBL" id="MUI12638.1"/>
    </source>
</evidence>
<reference evidence="2 3" key="1">
    <citation type="submission" date="2019-11" db="EMBL/GenBank/DDBJ databases">
        <title>Draft Genome Sequences of Six Type Strains of the Genus Massilia.</title>
        <authorList>
            <person name="Miess H."/>
            <person name="Frediansyah A."/>
            <person name="Goeker M."/>
            <person name="Gross H."/>
        </authorList>
    </citation>
    <scope>NUCLEOTIDE SEQUENCE [LARGE SCALE GENOMIC DNA]</scope>
    <source>
        <strain evidence="2 3">DSM 17513</strain>
    </source>
</reference>
<dbReference type="PANTHER" id="PTHR32305">
    <property type="match status" value="1"/>
</dbReference>
<dbReference type="RefSeq" id="WP_155708557.1">
    <property type="nucleotide sequence ID" value="NZ_BMWU01000017.1"/>
</dbReference>
<dbReference type="AlphaFoldDB" id="A0A6I3XJ49"/>
<dbReference type="InterPro" id="IPR050708">
    <property type="entry name" value="T6SS_VgrG/RHS"/>
</dbReference>
<proteinExistence type="predicted"/>
<keyword evidence="3" id="KW-1185">Reference proteome</keyword>
<protein>
    <recommendedName>
        <fullName evidence="4">RHS repeat protein</fullName>
    </recommendedName>
</protein>
<evidence type="ECO:0008006" key="4">
    <source>
        <dbReference type="Google" id="ProtNLM"/>
    </source>
</evidence>
<dbReference type="Proteomes" id="UP000431684">
    <property type="component" value="Unassembled WGS sequence"/>
</dbReference>
<gene>
    <name evidence="2" type="ORF">GJV26_09160</name>
</gene>
<dbReference type="Gene3D" id="2.180.10.10">
    <property type="entry name" value="RHS repeat-associated core"/>
    <property type="match status" value="1"/>
</dbReference>
<accession>A0A6I3XJ49</accession>